<comment type="subcellular location">
    <subcellularLocation>
        <location evidence="1 5">Periplasm</location>
    </subcellularLocation>
</comment>
<evidence type="ECO:0000256" key="1">
    <source>
        <dbReference type="ARBA" id="ARBA00004418"/>
    </source>
</evidence>
<dbReference type="SUPFAM" id="SSF53850">
    <property type="entry name" value="Periplasmic binding protein-like II"/>
    <property type="match status" value="1"/>
</dbReference>
<comment type="similarity">
    <text evidence="5">Belongs to the bacterial solute-binding protein PotD/PotF family.</text>
</comment>
<dbReference type="Gene3D" id="3.40.190.10">
    <property type="entry name" value="Periplasmic binding protein-like II"/>
    <property type="match status" value="2"/>
</dbReference>
<gene>
    <name evidence="7" type="ORF">AAX18_02750</name>
</gene>
<dbReference type="PANTHER" id="PTHR30222">
    <property type="entry name" value="SPERMIDINE/PUTRESCINE-BINDING PERIPLASMIC PROTEIN"/>
    <property type="match status" value="1"/>
</dbReference>
<name>A0A0M3G8H2_HAEHA</name>
<evidence type="ECO:0000256" key="2">
    <source>
        <dbReference type="ARBA" id="ARBA00022448"/>
    </source>
</evidence>
<evidence type="ECO:0000256" key="3">
    <source>
        <dbReference type="ARBA" id="ARBA00022729"/>
    </source>
</evidence>
<dbReference type="PRINTS" id="PR00909">
    <property type="entry name" value="SPERMDNBNDNG"/>
</dbReference>
<dbReference type="InterPro" id="IPR006059">
    <property type="entry name" value="SBP"/>
</dbReference>
<dbReference type="GO" id="GO:0015846">
    <property type="term" value="P:polyamine transport"/>
    <property type="evidence" value="ECO:0007669"/>
    <property type="project" value="InterPro"/>
</dbReference>
<feature type="binding site" evidence="6">
    <location>
        <position position="47"/>
    </location>
    <ligand>
        <name>spermidine</name>
        <dbReference type="ChEBI" id="CHEBI:57834"/>
    </ligand>
</feature>
<dbReference type="InterPro" id="IPR001188">
    <property type="entry name" value="Sperm_putr-bd"/>
</dbReference>
<dbReference type="AlphaFoldDB" id="A0A0M3G8H2"/>
<dbReference type="PIRSF" id="PIRSF019574">
    <property type="entry name" value="Periplasmic_polyamine_BP"/>
    <property type="match status" value="1"/>
</dbReference>
<protein>
    <recommendedName>
        <fullName evidence="5">Putrescine-binding periplasmic protein</fullName>
    </recommendedName>
</protein>
<proteinExistence type="inferred from homology"/>
<sequence length="360" mass="39760">MKKFAGLITAGLVAATLTACNDKDSKAEAAKSPATANDTVYLYTWTEYVPDGLLDEFTKETGIKVIVSSLESNETMYAKLKTQGAAGGYDVIAPSNYFVSKMSREGMLMELDHSKLPVIKELDPDWLNKPYDKGNKYSLPQLLGAPGIAFNTNTYKGTQFTSWADLWKPEFANKVQLLDDAREVFNIALLKIGQDPNTQDPAIIKQAYEELLKLRPNVLSFNSDNPANSFISGEVEVGQLWNGSVRIAKKEKAPLDMVFPKEGPVLWVDTLAIPKTAKNPDGAHKLINYMLGAKAAEKLTLAIGYPTANLEAKKALPKEITEDPAIYPPADVLKNSHWQDDVGDAIQFYEQYYQELKAAK</sequence>
<comment type="caution">
    <text evidence="7">The sequence shown here is derived from an EMBL/GenBank/DDBJ whole genome shotgun (WGS) entry which is preliminary data.</text>
</comment>
<reference evidence="7 8" key="1">
    <citation type="submission" date="2015-05" db="EMBL/GenBank/DDBJ databases">
        <title>Comparative analyses of the lipooligosaccharides from nottypeable Haemophilus influenzae and Haemophilus haemolyticus.</title>
        <authorList>
            <person name="Post D.M.B."/>
            <person name="Ketterer M.R."/>
            <person name="Coffin J.E."/>
            <person name="Reinders L.M."/>
            <person name="Munson R.S.Jr."/>
            <person name="Bair T.B."/>
            <person name="Murphy T.F."/>
            <person name="Foster E."/>
            <person name="Gibson B.W."/>
            <person name="Apicella M.A."/>
        </authorList>
    </citation>
    <scope>NUCLEOTIDE SEQUENCE [LARGE SCALE GENOMIC DNA]</scope>
    <source>
        <strain evidence="7 8">11P18</strain>
    </source>
</reference>
<dbReference type="EMBL" id="LCTK01000007">
    <property type="protein sequence ID" value="KKZ59310.1"/>
    <property type="molecule type" value="Genomic_DNA"/>
</dbReference>
<evidence type="ECO:0000256" key="6">
    <source>
        <dbReference type="PIRSR" id="PIRSR019574-1"/>
    </source>
</evidence>
<dbReference type="PROSITE" id="PS51257">
    <property type="entry name" value="PROKAR_LIPOPROTEIN"/>
    <property type="match status" value="1"/>
</dbReference>
<keyword evidence="2 5" id="KW-0813">Transport</keyword>
<accession>A0A0M3G8H2</accession>
<dbReference type="Pfam" id="PF13416">
    <property type="entry name" value="SBP_bac_8"/>
    <property type="match status" value="1"/>
</dbReference>
<evidence type="ECO:0000313" key="8">
    <source>
        <dbReference type="Proteomes" id="UP000034750"/>
    </source>
</evidence>
<organism evidence="7 8">
    <name type="scientific">Haemophilus haemolyticus</name>
    <dbReference type="NCBI Taxonomy" id="726"/>
    <lineage>
        <taxon>Bacteria</taxon>
        <taxon>Pseudomonadati</taxon>
        <taxon>Pseudomonadota</taxon>
        <taxon>Gammaproteobacteria</taxon>
        <taxon>Pasteurellales</taxon>
        <taxon>Pasteurellaceae</taxon>
        <taxon>Haemophilus</taxon>
    </lineage>
</organism>
<dbReference type="PANTHER" id="PTHR30222:SF17">
    <property type="entry name" value="SPERMIDINE_PUTRESCINE-BINDING PERIPLASMIC PROTEIN"/>
    <property type="match status" value="1"/>
</dbReference>
<feature type="binding site" evidence="6">
    <location>
        <position position="339"/>
    </location>
    <ligand>
        <name>spermidine</name>
        <dbReference type="ChEBI" id="CHEBI:57834"/>
    </ligand>
</feature>
<evidence type="ECO:0000313" key="7">
    <source>
        <dbReference type="EMBL" id="KKZ59310.1"/>
    </source>
</evidence>
<dbReference type="RefSeq" id="WP_005628174.1">
    <property type="nucleotide sequence ID" value="NZ_CP031238.1"/>
</dbReference>
<feature type="binding site" evidence="6">
    <location>
        <begin position="180"/>
        <end position="183"/>
    </location>
    <ligand>
        <name>spermidine</name>
        <dbReference type="ChEBI" id="CHEBI:57834"/>
    </ligand>
</feature>
<keyword evidence="4 5" id="KW-0574">Periplasm</keyword>
<dbReference type="GO" id="GO:0019808">
    <property type="term" value="F:polyamine binding"/>
    <property type="evidence" value="ECO:0007669"/>
    <property type="project" value="InterPro"/>
</dbReference>
<feature type="binding site" evidence="6">
    <location>
        <position position="97"/>
    </location>
    <ligand>
        <name>spermidine</name>
        <dbReference type="ChEBI" id="CHEBI:57834"/>
    </ligand>
</feature>
<dbReference type="PATRIC" id="fig|726.54.peg.552"/>
<dbReference type="Proteomes" id="UP000034750">
    <property type="component" value="Unassembled WGS sequence"/>
</dbReference>
<evidence type="ECO:0000256" key="4">
    <source>
        <dbReference type="ARBA" id="ARBA00022764"/>
    </source>
</evidence>
<dbReference type="GO" id="GO:0042597">
    <property type="term" value="C:periplasmic space"/>
    <property type="evidence" value="ECO:0007669"/>
    <property type="project" value="UniProtKB-SubCell"/>
</dbReference>
<keyword evidence="3" id="KW-0732">Signal</keyword>
<evidence type="ECO:0000256" key="5">
    <source>
        <dbReference type="PIRNR" id="PIRNR019574"/>
    </source>
</evidence>
<comment type="function">
    <text evidence="5">Required for the activity of the bacterial periplasmic transport system of putrescine.</text>
</comment>